<dbReference type="InterPro" id="IPR008930">
    <property type="entry name" value="Terpenoid_cyclase/PrenylTrfase"/>
</dbReference>
<dbReference type="FunFam" id="1.50.10.130:FF:000001">
    <property type="entry name" value="Isoprene synthase, chloroplastic"/>
    <property type="match status" value="1"/>
</dbReference>
<dbReference type="GO" id="GO:0016102">
    <property type="term" value="P:diterpenoid biosynthetic process"/>
    <property type="evidence" value="ECO:0007669"/>
    <property type="project" value="InterPro"/>
</dbReference>
<dbReference type="InterPro" id="IPR050148">
    <property type="entry name" value="Terpene_synthase-like"/>
</dbReference>
<dbReference type="SUPFAM" id="SSF48239">
    <property type="entry name" value="Terpenoid cyclases/Protein prenyltransferases"/>
    <property type="match status" value="1"/>
</dbReference>
<evidence type="ECO:0000256" key="2">
    <source>
        <dbReference type="ARBA" id="ARBA00022723"/>
    </source>
</evidence>
<dbReference type="Proteomes" id="UP001164929">
    <property type="component" value="Chromosome 19"/>
</dbReference>
<dbReference type="InterPro" id="IPR005630">
    <property type="entry name" value="Terpene_synthase_metal-bd"/>
</dbReference>
<dbReference type="InterPro" id="IPR001906">
    <property type="entry name" value="Terpene_synth_N"/>
</dbReference>
<evidence type="ECO:0000256" key="5">
    <source>
        <dbReference type="ARBA" id="ARBA00066664"/>
    </source>
</evidence>
<keyword evidence="11" id="KW-1185">Reference proteome</keyword>
<dbReference type="InterPro" id="IPR034741">
    <property type="entry name" value="Terpene_cyclase-like_1_C"/>
</dbReference>
<keyword evidence="4" id="KW-0456">Lyase</keyword>
<dbReference type="FunFam" id="1.10.600.10:FF:000007">
    <property type="entry name" value="Isoprene synthase, chloroplastic"/>
    <property type="match status" value="1"/>
</dbReference>
<accession>A0AAD6L8K9</accession>
<evidence type="ECO:0000256" key="6">
    <source>
        <dbReference type="ARBA" id="ARBA00067923"/>
    </source>
</evidence>
<evidence type="ECO:0000259" key="9">
    <source>
        <dbReference type="Pfam" id="PF03936"/>
    </source>
</evidence>
<dbReference type="GO" id="GO:0034009">
    <property type="term" value="F:isoprene synthase activity"/>
    <property type="evidence" value="ECO:0007669"/>
    <property type="project" value="UniProtKB-EC"/>
</dbReference>
<reference evidence="10" key="1">
    <citation type="journal article" date="2023" name="Mol. Ecol. Resour.">
        <title>Chromosome-level genome assembly of a triploid poplar Populus alba 'Berolinensis'.</title>
        <authorList>
            <person name="Chen S."/>
            <person name="Yu Y."/>
            <person name="Wang X."/>
            <person name="Wang S."/>
            <person name="Zhang T."/>
            <person name="Zhou Y."/>
            <person name="He R."/>
            <person name="Meng N."/>
            <person name="Wang Y."/>
            <person name="Liu W."/>
            <person name="Liu Z."/>
            <person name="Liu J."/>
            <person name="Guo Q."/>
            <person name="Huang H."/>
            <person name="Sederoff R.R."/>
            <person name="Wang G."/>
            <person name="Qu G."/>
            <person name="Chen S."/>
        </authorList>
    </citation>
    <scope>NUCLEOTIDE SEQUENCE</scope>
    <source>
        <strain evidence="10">SC-2020</strain>
    </source>
</reference>
<feature type="domain" description="Terpene synthase metal-binding" evidence="9">
    <location>
        <begin position="259"/>
        <end position="499"/>
    </location>
</feature>
<dbReference type="GO" id="GO:0120251">
    <property type="term" value="P:hydrocarbon biosynthetic process"/>
    <property type="evidence" value="ECO:0007669"/>
    <property type="project" value="UniProtKB-ARBA"/>
</dbReference>
<dbReference type="EC" id="4.2.3.27" evidence="5"/>
<evidence type="ECO:0000313" key="11">
    <source>
        <dbReference type="Proteomes" id="UP001164929"/>
    </source>
</evidence>
<feature type="compositionally biased region" description="Polar residues" evidence="7">
    <location>
        <begin position="1"/>
        <end position="16"/>
    </location>
</feature>
<evidence type="ECO:0000256" key="7">
    <source>
        <dbReference type="SAM" id="MobiDB-lite"/>
    </source>
</evidence>
<evidence type="ECO:0000256" key="4">
    <source>
        <dbReference type="ARBA" id="ARBA00023239"/>
    </source>
</evidence>
<keyword evidence="3" id="KW-0460">Magnesium</keyword>
<sequence>METQADITANNNQQNNSRRKADFPPSLWGCSFASFSFPQTEFESYSRQVEELKENVKDMLMASTKDPVEHIEFINLLCRLGVSYHFDDEIENSLKEIFDDLPNLLEKHDFDLYTLSLLFRVLRQHGFKMPCAVFDKFKDTNGEFKKTIINDVKGILSLYEASFLSVYGEQVLDDALVFTKANLESLAMQSSPRLGDHIRNALTRPFHKGVPRIEARKYISFYEEDESRNDTLLKFAKIDFNRVQLIHRKELSILSRWWNDLNFAEEFPYARDRIVEVYVWANGIHFEPQYAFSRMMVTKYIKIISLVDDTYDAYASFEEIKHFTNAIERCSMNAIDQLPGDYMKVLYRALLNLFNETENDMGKQGRSYASYYLKEEFKELVRGYHAEAEWADKCHVPTFDEYVRNGLATGTYGPIMAASYLGMEEVAGGEEYEWLKSNPKIIKAGKMIGRLMNDLAGHEDEQKRGDCASSVECYMKQYDVSEKKAIEEIQKMVINAWKDINEDCMRPTNAPMLLLQHFVNLIRVTDVVYANDDAYTIPLSLKDYVVLLYIEQVPLYE</sequence>
<evidence type="ECO:0000259" key="8">
    <source>
        <dbReference type="Pfam" id="PF01397"/>
    </source>
</evidence>
<dbReference type="CDD" id="cd00684">
    <property type="entry name" value="Terpene_cyclase_plant_C1"/>
    <property type="match status" value="1"/>
</dbReference>
<dbReference type="InterPro" id="IPR044814">
    <property type="entry name" value="Terpene_cyclase_plant_C1"/>
</dbReference>
<organism evidence="10 11">
    <name type="scientific">Populus alba x Populus x berolinensis</name>
    <dbReference type="NCBI Taxonomy" id="444605"/>
    <lineage>
        <taxon>Eukaryota</taxon>
        <taxon>Viridiplantae</taxon>
        <taxon>Streptophyta</taxon>
        <taxon>Embryophyta</taxon>
        <taxon>Tracheophyta</taxon>
        <taxon>Spermatophyta</taxon>
        <taxon>Magnoliopsida</taxon>
        <taxon>eudicotyledons</taxon>
        <taxon>Gunneridae</taxon>
        <taxon>Pentapetalae</taxon>
        <taxon>rosids</taxon>
        <taxon>fabids</taxon>
        <taxon>Malpighiales</taxon>
        <taxon>Salicaceae</taxon>
        <taxon>Saliceae</taxon>
        <taxon>Populus</taxon>
    </lineage>
</organism>
<comment type="cofactor">
    <cofactor evidence="1">
        <name>Mg(2+)</name>
        <dbReference type="ChEBI" id="CHEBI:18420"/>
    </cofactor>
</comment>
<dbReference type="PANTHER" id="PTHR31225">
    <property type="entry name" value="OS04G0344100 PROTEIN-RELATED"/>
    <property type="match status" value="1"/>
</dbReference>
<dbReference type="GO" id="GO:0000287">
    <property type="term" value="F:magnesium ion binding"/>
    <property type="evidence" value="ECO:0007669"/>
    <property type="project" value="InterPro"/>
</dbReference>
<evidence type="ECO:0000256" key="3">
    <source>
        <dbReference type="ARBA" id="ARBA00022842"/>
    </source>
</evidence>
<dbReference type="Gene3D" id="1.10.600.10">
    <property type="entry name" value="Farnesyl Diphosphate Synthase"/>
    <property type="match status" value="1"/>
</dbReference>
<dbReference type="SFLD" id="SFLDG01019">
    <property type="entry name" value="Terpene_Cyclase_Like_1_C_Termi"/>
    <property type="match status" value="1"/>
</dbReference>
<dbReference type="SFLD" id="SFLDS00005">
    <property type="entry name" value="Isoprenoid_Synthase_Type_I"/>
    <property type="match status" value="1"/>
</dbReference>
<dbReference type="InterPro" id="IPR008949">
    <property type="entry name" value="Isoprenoid_synthase_dom_sf"/>
</dbReference>
<protein>
    <recommendedName>
        <fullName evidence="6">Isoprene synthase, chloroplastic</fullName>
        <ecNumber evidence="5">4.2.3.27</ecNumber>
    </recommendedName>
</protein>
<dbReference type="Pfam" id="PF01397">
    <property type="entry name" value="Terpene_synth"/>
    <property type="match status" value="1"/>
</dbReference>
<comment type="caution">
    <text evidence="10">The sequence shown here is derived from an EMBL/GenBank/DDBJ whole genome shotgun (WGS) entry which is preliminary data.</text>
</comment>
<gene>
    <name evidence="10" type="ORF">NC653_040870</name>
</gene>
<name>A0AAD6L8K9_9ROSI</name>
<feature type="domain" description="Terpene synthase N-terminal" evidence="8">
    <location>
        <begin position="28"/>
        <end position="202"/>
    </location>
</feature>
<dbReference type="EMBL" id="JAQIZT010000019">
    <property type="protein sequence ID" value="KAJ6951557.1"/>
    <property type="molecule type" value="Genomic_DNA"/>
</dbReference>
<dbReference type="SUPFAM" id="SSF48576">
    <property type="entry name" value="Terpenoid synthases"/>
    <property type="match status" value="1"/>
</dbReference>
<dbReference type="PANTHER" id="PTHR31225:SF93">
    <property type="entry name" value="ALPHA-HUMULENE_(-)-(E)-BETA-CARYOPHYLLENE SYNTHASE"/>
    <property type="match status" value="1"/>
</dbReference>
<dbReference type="Pfam" id="PF03936">
    <property type="entry name" value="Terpene_synth_C"/>
    <property type="match status" value="1"/>
</dbReference>
<proteinExistence type="predicted"/>
<dbReference type="InterPro" id="IPR036965">
    <property type="entry name" value="Terpene_synth_N_sf"/>
</dbReference>
<dbReference type="AlphaFoldDB" id="A0AAD6L8K9"/>
<dbReference type="Gene3D" id="1.50.10.130">
    <property type="entry name" value="Terpene synthase, N-terminal domain"/>
    <property type="match status" value="1"/>
</dbReference>
<evidence type="ECO:0000313" key="10">
    <source>
        <dbReference type="EMBL" id="KAJ6951557.1"/>
    </source>
</evidence>
<keyword evidence="2" id="KW-0479">Metal-binding</keyword>
<evidence type="ECO:0000256" key="1">
    <source>
        <dbReference type="ARBA" id="ARBA00001946"/>
    </source>
</evidence>
<feature type="region of interest" description="Disordered" evidence="7">
    <location>
        <begin position="1"/>
        <end position="21"/>
    </location>
</feature>